<evidence type="ECO:0000256" key="1">
    <source>
        <dbReference type="ARBA" id="ARBA00001933"/>
    </source>
</evidence>
<dbReference type="UniPathway" id="UPA00035">
    <property type="reaction ID" value="UER00044"/>
</dbReference>
<evidence type="ECO:0000256" key="6">
    <source>
        <dbReference type="ARBA" id="ARBA00022605"/>
    </source>
</evidence>
<dbReference type="SUPFAM" id="SSF53686">
    <property type="entry name" value="Tryptophan synthase beta subunit-like PLP-dependent enzymes"/>
    <property type="match status" value="1"/>
</dbReference>
<dbReference type="InterPro" id="IPR006654">
    <property type="entry name" value="Trp_synth_beta"/>
</dbReference>
<evidence type="ECO:0000313" key="14">
    <source>
        <dbReference type="EMBL" id="KAA1193890.1"/>
    </source>
</evidence>
<dbReference type="AlphaFoldDB" id="A0A5B0X3F0"/>
<dbReference type="PROSITE" id="PS00168">
    <property type="entry name" value="TRP_SYNTHASE_BETA"/>
    <property type="match status" value="1"/>
</dbReference>
<dbReference type="InterPro" id="IPR001926">
    <property type="entry name" value="TrpB-like_PALP"/>
</dbReference>
<dbReference type="InterPro" id="IPR036052">
    <property type="entry name" value="TrpB-like_PALP_sf"/>
</dbReference>
<keyword evidence="6 12" id="KW-0028">Amino-acid biosynthesis</keyword>
<dbReference type="PANTHER" id="PTHR48077">
    <property type="entry name" value="TRYPTOPHAN SYNTHASE-RELATED"/>
    <property type="match status" value="1"/>
</dbReference>
<comment type="function">
    <text evidence="2 12">The beta subunit is responsible for the synthesis of L-tryptophan from indole and L-serine.</text>
</comment>
<protein>
    <recommendedName>
        <fullName evidence="12">Tryptophan synthase beta chain</fullName>
        <ecNumber evidence="12">4.2.1.20</ecNumber>
    </recommendedName>
</protein>
<dbReference type="Pfam" id="PF00291">
    <property type="entry name" value="PALP"/>
    <property type="match status" value="1"/>
</dbReference>
<dbReference type="InterPro" id="IPR006653">
    <property type="entry name" value="Trp_synth_b_CS"/>
</dbReference>
<keyword evidence="8 12" id="KW-0663">Pyridoxal phosphate</keyword>
<dbReference type="PANTHER" id="PTHR48077:SF3">
    <property type="entry name" value="TRYPTOPHAN SYNTHASE"/>
    <property type="match status" value="1"/>
</dbReference>
<evidence type="ECO:0000256" key="12">
    <source>
        <dbReference type="HAMAP-Rule" id="MF_00133"/>
    </source>
</evidence>
<comment type="catalytic activity">
    <reaction evidence="11 12">
        <text>(1S,2R)-1-C-(indol-3-yl)glycerol 3-phosphate + L-serine = D-glyceraldehyde 3-phosphate + L-tryptophan + H2O</text>
        <dbReference type="Rhea" id="RHEA:10532"/>
        <dbReference type="ChEBI" id="CHEBI:15377"/>
        <dbReference type="ChEBI" id="CHEBI:33384"/>
        <dbReference type="ChEBI" id="CHEBI:57912"/>
        <dbReference type="ChEBI" id="CHEBI:58866"/>
        <dbReference type="ChEBI" id="CHEBI:59776"/>
        <dbReference type="EC" id="4.2.1.20"/>
    </reaction>
</comment>
<evidence type="ECO:0000256" key="10">
    <source>
        <dbReference type="ARBA" id="ARBA00023239"/>
    </source>
</evidence>
<dbReference type="EMBL" id="VTUX01000001">
    <property type="protein sequence ID" value="KAA1193890.1"/>
    <property type="molecule type" value="Genomic_DNA"/>
</dbReference>
<gene>
    <name evidence="12 14" type="primary">trpB</name>
    <name evidence="14" type="ORF">F0M18_00115</name>
</gene>
<evidence type="ECO:0000256" key="8">
    <source>
        <dbReference type="ARBA" id="ARBA00022898"/>
    </source>
</evidence>
<keyword evidence="10 12" id="KW-0456">Lyase</keyword>
<feature type="domain" description="Tryptophan synthase beta chain-like PALP" evidence="13">
    <location>
        <begin position="65"/>
        <end position="389"/>
    </location>
</feature>
<evidence type="ECO:0000256" key="9">
    <source>
        <dbReference type="ARBA" id="ARBA00023141"/>
    </source>
</evidence>
<sequence>MNVDVTNKDYSTVPDAEGRFGIYGGKFVAETLMSALDELEQLYCRLRADEAFQRELDEDLAHYVGRPSPLYEATRWSRQVGGARILLKREDLNHTGAHKVNNTVGQALLAKHMGKKRVIAETGAGQHGVATATIAARLGLECQVFMGEEDVRRQALNVYRMKLLGAEVIPVKSGSRTLKDAMNEAMRDWVTNVDDTFYIIGTVAGPHPYPMLVRDFQCVIGREARAQALQQTGKLPDALVACVGGGSNAIGLFHPFLEDESVAMYGVEAGGHGVSTNQHAAPLTAGTPGVLHGNRTYLMQDANGQIMHTHSVSAGLDYPGVGPEHSWLKDIGRVNYVVANDDEALQAFHTLTRVEGIMPALESSHALAYAEKLAAEMAPEQTIVVNLSGRGDKDIHTVAQIDGIEF</sequence>
<keyword evidence="9 12" id="KW-0057">Aromatic amino acid biosynthesis</keyword>
<comment type="subunit">
    <text evidence="5 12">Tetramer of two alpha and two beta chains.</text>
</comment>
<evidence type="ECO:0000256" key="4">
    <source>
        <dbReference type="ARBA" id="ARBA00009982"/>
    </source>
</evidence>
<proteinExistence type="inferred from homology"/>
<feature type="modified residue" description="N6-(pyridoxal phosphate)lysine" evidence="12">
    <location>
        <position position="99"/>
    </location>
</feature>
<dbReference type="EC" id="4.2.1.20" evidence="12"/>
<dbReference type="PIRSF" id="PIRSF001413">
    <property type="entry name" value="Trp_syn_beta"/>
    <property type="match status" value="1"/>
</dbReference>
<dbReference type="HAMAP" id="MF_00133">
    <property type="entry name" value="Trp_synth_beta"/>
    <property type="match status" value="1"/>
</dbReference>
<reference evidence="14 15" key="1">
    <citation type="submission" date="2019-09" db="EMBL/GenBank/DDBJ databases">
        <authorList>
            <person name="Chen X.-Y."/>
        </authorList>
    </citation>
    <scope>NUCLEOTIDE SEQUENCE [LARGE SCALE GENOMIC DNA]</scope>
    <source>
        <strain evidence="14 15">NY5</strain>
    </source>
</reference>
<evidence type="ECO:0000256" key="3">
    <source>
        <dbReference type="ARBA" id="ARBA00004733"/>
    </source>
</evidence>
<evidence type="ECO:0000259" key="13">
    <source>
        <dbReference type="Pfam" id="PF00291"/>
    </source>
</evidence>
<dbReference type="FunFam" id="3.40.50.1100:FF:000001">
    <property type="entry name" value="Tryptophan synthase beta chain"/>
    <property type="match status" value="1"/>
</dbReference>
<comment type="pathway">
    <text evidence="3 12">Amino-acid biosynthesis; L-tryptophan biosynthesis; L-tryptophan from chorismate: step 5/5.</text>
</comment>
<keyword evidence="15" id="KW-1185">Reference proteome</keyword>
<comment type="similarity">
    <text evidence="4 12">Belongs to the TrpB family.</text>
</comment>
<accession>A0A5B0X3F0</accession>
<organism evidence="14 15">
    <name type="scientific">Pseudohalioglobus sediminis</name>
    <dbReference type="NCBI Taxonomy" id="2606449"/>
    <lineage>
        <taxon>Bacteria</taxon>
        <taxon>Pseudomonadati</taxon>
        <taxon>Pseudomonadota</taxon>
        <taxon>Gammaproteobacteria</taxon>
        <taxon>Cellvibrionales</taxon>
        <taxon>Halieaceae</taxon>
        <taxon>Pseudohalioglobus</taxon>
    </lineage>
</organism>
<dbReference type="Proteomes" id="UP000323708">
    <property type="component" value="Unassembled WGS sequence"/>
</dbReference>
<comment type="cofactor">
    <cofactor evidence="1 12">
        <name>pyridoxal 5'-phosphate</name>
        <dbReference type="ChEBI" id="CHEBI:597326"/>
    </cofactor>
</comment>
<evidence type="ECO:0000313" key="15">
    <source>
        <dbReference type="Proteomes" id="UP000323708"/>
    </source>
</evidence>
<dbReference type="GO" id="GO:0004834">
    <property type="term" value="F:tryptophan synthase activity"/>
    <property type="evidence" value="ECO:0007669"/>
    <property type="project" value="UniProtKB-UniRule"/>
</dbReference>
<evidence type="ECO:0000256" key="5">
    <source>
        <dbReference type="ARBA" id="ARBA00011270"/>
    </source>
</evidence>
<evidence type="ECO:0000256" key="7">
    <source>
        <dbReference type="ARBA" id="ARBA00022822"/>
    </source>
</evidence>
<dbReference type="CDD" id="cd06446">
    <property type="entry name" value="Trp-synth_B"/>
    <property type="match status" value="1"/>
</dbReference>
<name>A0A5B0X3F0_9GAMM</name>
<dbReference type="Gene3D" id="3.40.50.1100">
    <property type="match status" value="2"/>
</dbReference>
<keyword evidence="7 12" id="KW-0822">Tryptophan biosynthesis</keyword>
<dbReference type="RefSeq" id="WP_149609359.1">
    <property type="nucleotide sequence ID" value="NZ_VTUX01000001.1"/>
</dbReference>
<evidence type="ECO:0000256" key="11">
    <source>
        <dbReference type="ARBA" id="ARBA00049047"/>
    </source>
</evidence>
<dbReference type="FunFam" id="3.40.50.1100:FF:000004">
    <property type="entry name" value="Tryptophan synthase beta chain"/>
    <property type="match status" value="1"/>
</dbReference>
<evidence type="ECO:0000256" key="2">
    <source>
        <dbReference type="ARBA" id="ARBA00002786"/>
    </source>
</evidence>
<dbReference type="NCBIfam" id="TIGR00263">
    <property type="entry name" value="trpB"/>
    <property type="match status" value="1"/>
</dbReference>
<dbReference type="GO" id="GO:0005737">
    <property type="term" value="C:cytoplasm"/>
    <property type="evidence" value="ECO:0007669"/>
    <property type="project" value="TreeGrafter"/>
</dbReference>
<dbReference type="InterPro" id="IPR023026">
    <property type="entry name" value="Trp_synth_beta/beta-like"/>
</dbReference>
<comment type="caution">
    <text evidence="14">The sequence shown here is derived from an EMBL/GenBank/DDBJ whole genome shotgun (WGS) entry which is preliminary data.</text>
</comment>